<evidence type="ECO:0000313" key="2">
    <source>
        <dbReference type="EMBL" id="HCB74691.1"/>
    </source>
</evidence>
<keyword evidence="1" id="KW-1133">Transmembrane helix</keyword>
<dbReference type="EMBL" id="DOYJ01000027">
    <property type="protein sequence ID" value="HCB74691.1"/>
    <property type="molecule type" value="Genomic_DNA"/>
</dbReference>
<organism evidence="2 3">
    <name type="scientific">Sphingomonas bacterium</name>
    <dbReference type="NCBI Taxonomy" id="1895847"/>
    <lineage>
        <taxon>Bacteria</taxon>
        <taxon>Pseudomonadati</taxon>
        <taxon>Pseudomonadota</taxon>
        <taxon>Alphaproteobacteria</taxon>
        <taxon>Sphingomonadales</taxon>
        <taxon>Sphingomonadaceae</taxon>
        <taxon>Sphingomonas</taxon>
    </lineage>
</organism>
<evidence type="ECO:0000256" key="1">
    <source>
        <dbReference type="SAM" id="Phobius"/>
    </source>
</evidence>
<dbReference type="InterPro" id="IPR007047">
    <property type="entry name" value="Flp_Fap"/>
</dbReference>
<keyword evidence="1" id="KW-0472">Membrane</keyword>
<dbReference type="Pfam" id="PF04964">
    <property type="entry name" value="Flp_Fap"/>
    <property type="match status" value="1"/>
</dbReference>
<name>A0A3D0W7I2_9SPHN</name>
<comment type="caution">
    <text evidence="2">The sequence shown here is derived from an EMBL/GenBank/DDBJ whole genome shotgun (WGS) entry which is preliminary data.</text>
</comment>
<proteinExistence type="predicted"/>
<accession>A0A3D0W7I2</accession>
<keyword evidence="1" id="KW-0812">Transmembrane</keyword>
<reference evidence="2 3" key="1">
    <citation type="journal article" date="2018" name="Nat. Biotechnol.">
        <title>A standardized bacterial taxonomy based on genome phylogeny substantially revises the tree of life.</title>
        <authorList>
            <person name="Parks D.H."/>
            <person name="Chuvochina M."/>
            <person name="Waite D.W."/>
            <person name="Rinke C."/>
            <person name="Skarshewski A."/>
            <person name="Chaumeil P.A."/>
            <person name="Hugenholtz P."/>
        </authorList>
    </citation>
    <scope>NUCLEOTIDE SEQUENCE [LARGE SCALE GENOMIC DNA]</scope>
    <source>
        <strain evidence="2">UBA9015</strain>
    </source>
</reference>
<sequence length="62" mass="6893">MMPRLHRLTQRLLADRRGATAVEYGLIVALVVIAIITAIMAVANVTSGMWNNVNTRVDEVMR</sequence>
<feature type="transmembrane region" description="Helical" evidence="1">
    <location>
        <begin position="21"/>
        <end position="43"/>
    </location>
</feature>
<dbReference type="Proteomes" id="UP000262699">
    <property type="component" value="Unassembled WGS sequence"/>
</dbReference>
<dbReference type="AlphaFoldDB" id="A0A3D0W7I2"/>
<evidence type="ECO:0000313" key="3">
    <source>
        <dbReference type="Proteomes" id="UP000262699"/>
    </source>
</evidence>
<gene>
    <name evidence="2" type="ORF">DEP91_00710</name>
</gene>
<protein>
    <submittedName>
        <fullName evidence="2">Flp family type IVb pilin</fullName>
    </submittedName>
</protein>